<accession>A0ABM8W338</accession>
<sequence length="57" mass="6601">MNLIQKELIAYYFFSTNSIVLCEESLTNYLVFRVLTLGPSSLYKNATLIEKTVNKKH</sequence>
<reference evidence="1 2" key="1">
    <citation type="submission" date="2021-06" db="EMBL/GenBank/DDBJ databases">
        <authorList>
            <person name="Kallberg Y."/>
            <person name="Tangrot J."/>
            <person name="Rosling A."/>
        </authorList>
    </citation>
    <scope>NUCLEOTIDE SEQUENCE [LARGE SCALE GENOMIC DNA]</scope>
    <source>
        <strain evidence="1 2">120-4 pot B 10/14</strain>
    </source>
</reference>
<gene>
    <name evidence="1" type="ORF">GMARGA_LOCUS2751</name>
</gene>
<evidence type="ECO:0000313" key="2">
    <source>
        <dbReference type="Proteomes" id="UP000789901"/>
    </source>
</evidence>
<protein>
    <submittedName>
        <fullName evidence="1">19623_t:CDS:1</fullName>
    </submittedName>
</protein>
<proteinExistence type="predicted"/>
<dbReference type="EMBL" id="CAJVQB010000901">
    <property type="protein sequence ID" value="CAG8512492.1"/>
    <property type="molecule type" value="Genomic_DNA"/>
</dbReference>
<comment type="caution">
    <text evidence="1">The sequence shown here is derived from an EMBL/GenBank/DDBJ whole genome shotgun (WGS) entry which is preliminary data.</text>
</comment>
<keyword evidence="2" id="KW-1185">Reference proteome</keyword>
<evidence type="ECO:0000313" key="1">
    <source>
        <dbReference type="EMBL" id="CAG8512492.1"/>
    </source>
</evidence>
<organism evidence="1 2">
    <name type="scientific">Gigaspora margarita</name>
    <dbReference type="NCBI Taxonomy" id="4874"/>
    <lineage>
        <taxon>Eukaryota</taxon>
        <taxon>Fungi</taxon>
        <taxon>Fungi incertae sedis</taxon>
        <taxon>Mucoromycota</taxon>
        <taxon>Glomeromycotina</taxon>
        <taxon>Glomeromycetes</taxon>
        <taxon>Diversisporales</taxon>
        <taxon>Gigasporaceae</taxon>
        <taxon>Gigaspora</taxon>
    </lineage>
</organism>
<dbReference type="Proteomes" id="UP000789901">
    <property type="component" value="Unassembled WGS sequence"/>
</dbReference>
<name>A0ABM8W338_GIGMA</name>